<dbReference type="EMBL" id="KN838713">
    <property type="protein sequence ID" value="KIJ96692.1"/>
    <property type="molecule type" value="Genomic_DNA"/>
</dbReference>
<organism evidence="1 2">
    <name type="scientific">Laccaria amethystina LaAM-08-1</name>
    <dbReference type="NCBI Taxonomy" id="1095629"/>
    <lineage>
        <taxon>Eukaryota</taxon>
        <taxon>Fungi</taxon>
        <taxon>Dikarya</taxon>
        <taxon>Basidiomycota</taxon>
        <taxon>Agaricomycotina</taxon>
        <taxon>Agaricomycetes</taxon>
        <taxon>Agaricomycetidae</taxon>
        <taxon>Agaricales</taxon>
        <taxon>Agaricineae</taxon>
        <taxon>Hydnangiaceae</taxon>
        <taxon>Laccaria</taxon>
    </lineage>
</organism>
<reference evidence="2" key="2">
    <citation type="submission" date="2015-01" db="EMBL/GenBank/DDBJ databases">
        <title>Evolutionary Origins and Diversification of the Mycorrhizal Mutualists.</title>
        <authorList>
            <consortium name="DOE Joint Genome Institute"/>
            <consortium name="Mycorrhizal Genomics Consortium"/>
            <person name="Kohler A."/>
            <person name="Kuo A."/>
            <person name="Nagy L.G."/>
            <person name="Floudas D."/>
            <person name="Copeland A."/>
            <person name="Barry K.W."/>
            <person name="Cichocki N."/>
            <person name="Veneault-Fourrey C."/>
            <person name="LaButti K."/>
            <person name="Lindquist E.A."/>
            <person name="Lipzen A."/>
            <person name="Lundell T."/>
            <person name="Morin E."/>
            <person name="Murat C."/>
            <person name="Riley R."/>
            <person name="Ohm R."/>
            <person name="Sun H."/>
            <person name="Tunlid A."/>
            <person name="Henrissat B."/>
            <person name="Grigoriev I.V."/>
            <person name="Hibbett D.S."/>
            <person name="Martin F."/>
        </authorList>
    </citation>
    <scope>NUCLEOTIDE SEQUENCE [LARGE SCALE GENOMIC DNA]</scope>
    <source>
        <strain evidence="2">LaAM-08-1</strain>
    </source>
</reference>
<sequence>MTDVSAPGAVSNLFPKTLWKPKSDSSQFRMPLGCQFGQAKAKLPGRTPFQSQTLSIHLKPHELLWSVIDSDGVDVGYAAST</sequence>
<gene>
    <name evidence="1" type="ORF">K443DRAFT_274643</name>
</gene>
<protein>
    <submittedName>
        <fullName evidence="1">Uncharacterized protein</fullName>
    </submittedName>
</protein>
<proteinExistence type="predicted"/>
<dbReference type="AlphaFoldDB" id="A0A0C9XKG5"/>
<dbReference type="HOGENOM" id="CLU_2574216_0_0_1"/>
<reference evidence="1 2" key="1">
    <citation type="submission" date="2014-04" db="EMBL/GenBank/DDBJ databases">
        <authorList>
            <consortium name="DOE Joint Genome Institute"/>
            <person name="Kuo A."/>
            <person name="Kohler A."/>
            <person name="Nagy L.G."/>
            <person name="Floudas D."/>
            <person name="Copeland A."/>
            <person name="Barry K.W."/>
            <person name="Cichocki N."/>
            <person name="Veneault-Fourrey C."/>
            <person name="LaButti K."/>
            <person name="Lindquist E.A."/>
            <person name="Lipzen A."/>
            <person name="Lundell T."/>
            <person name="Morin E."/>
            <person name="Murat C."/>
            <person name="Sun H."/>
            <person name="Tunlid A."/>
            <person name="Henrissat B."/>
            <person name="Grigoriev I.V."/>
            <person name="Hibbett D.S."/>
            <person name="Martin F."/>
            <person name="Nordberg H.P."/>
            <person name="Cantor M.N."/>
            <person name="Hua S.X."/>
        </authorList>
    </citation>
    <scope>NUCLEOTIDE SEQUENCE [LARGE SCALE GENOMIC DNA]</scope>
    <source>
        <strain evidence="1 2">LaAM-08-1</strain>
    </source>
</reference>
<accession>A0A0C9XKG5</accession>
<evidence type="ECO:0000313" key="1">
    <source>
        <dbReference type="EMBL" id="KIJ96692.1"/>
    </source>
</evidence>
<evidence type="ECO:0000313" key="2">
    <source>
        <dbReference type="Proteomes" id="UP000054477"/>
    </source>
</evidence>
<name>A0A0C9XKG5_9AGAR</name>
<dbReference type="Proteomes" id="UP000054477">
    <property type="component" value="Unassembled WGS sequence"/>
</dbReference>
<keyword evidence="2" id="KW-1185">Reference proteome</keyword>